<dbReference type="EMBL" id="JBEPMA010000001">
    <property type="protein sequence ID" value="MET3616584.1"/>
    <property type="molecule type" value="Genomic_DNA"/>
</dbReference>
<reference evidence="1 2" key="1">
    <citation type="submission" date="2024-06" db="EMBL/GenBank/DDBJ databases">
        <title>Genomic Encyclopedia of Type Strains, Phase IV (KMG-IV): sequencing the most valuable type-strain genomes for metagenomic binning, comparative biology and taxonomic classification.</title>
        <authorList>
            <person name="Goeker M."/>
        </authorList>
    </citation>
    <scope>NUCLEOTIDE SEQUENCE [LARGE SCALE GENOMIC DNA]</scope>
    <source>
        <strain evidence="1 2">DSM 21460</strain>
    </source>
</reference>
<evidence type="ECO:0000313" key="2">
    <source>
        <dbReference type="Proteomes" id="UP001549162"/>
    </source>
</evidence>
<dbReference type="Proteomes" id="UP001549162">
    <property type="component" value="Unassembled WGS sequence"/>
</dbReference>
<organism evidence="1 2">
    <name type="scientific">Peptoniphilus olsenii</name>
    <dbReference type="NCBI Taxonomy" id="411570"/>
    <lineage>
        <taxon>Bacteria</taxon>
        <taxon>Bacillati</taxon>
        <taxon>Bacillota</taxon>
        <taxon>Tissierellia</taxon>
        <taxon>Tissierellales</taxon>
        <taxon>Peptoniphilaceae</taxon>
        <taxon>Peptoniphilus</taxon>
    </lineage>
</organism>
<sequence>MAKGREIEELWYFDTEGDFSGREIEVKRKVDLAAYNDYETIAKSPDWIDWTDSESLEFDFLTRRILKTYADKFILQASEYGIYRYEKILGIEAREDETLNDRRKRVYLLWNKKIRWTHRTLLKWMDAAVGKNNYEVELLYNDYEIIFELKIQKAEFDIPWLEKELRKIIPANLLMSFRLYILDELVIKDKTDTYTNPFYPVGHHHKCGTIFKHQYTGKKIVNSINVKNNGAAKRQRQFNVGEIKSGVVKR</sequence>
<dbReference type="Pfam" id="PF10076">
    <property type="entry name" value="Phage_Mu_Gp48"/>
    <property type="match status" value="1"/>
</dbReference>
<evidence type="ECO:0008006" key="3">
    <source>
        <dbReference type="Google" id="ProtNLM"/>
    </source>
</evidence>
<dbReference type="InterPro" id="IPR018755">
    <property type="entry name" value="Phage_Mu_Gp48"/>
</dbReference>
<name>A0ABV2J9W6_9FIRM</name>
<comment type="caution">
    <text evidence="1">The sequence shown here is derived from an EMBL/GenBank/DDBJ whole genome shotgun (WGS) entry which is preliminary data.</text>
</comment>
<proteinExistence type="predicted"/>
<keyword evidence="2" id="KW-1185">Reference proteome</keyword>
<gene>
    <name evidence="1" type="ORF">ABID14_000204</name>
</gene>
<dbReference type="RefSeq" id="WP_354366590.1">
    <property type="nucleotide sequence ID" value="NZ_JBEPMA010000001.1"/>
</dbReference>
<evidence type="ECO:0000313" key="1">
    <source>
        <dbReference type="EMBL" id="MET3616584.1"/>
    </source>
</evidence>
<protein>
    <recommendedName>
        <fullName evidence="3">DUF2313 domain-containing protein</fullName>
    </recommendedName>
</protein>
<accession>A0ABV2J9W6</accession>